<dbReference type="Gene3D" id="2.40.50.140">
    <property type="entry name" value="Nucleic acid-binding proteins"/>
    <property type="match status" value="1"/>
</dbReference>
<name>T0ZED3_9ZZZZ</name>
<evidence type="ECO:0000313" key="1">
    <source>
        <dbReference type="EMBL" id="EQD27179.1"/>
    </source>
</evidence>
<gene>
    <name evidence="1" type="ORF">B1B_19252</name>
</gene>
<dbReference type="InterPro" id="IPR012340">
    <property type="entry name" value="NA-bd_OB-fold"/>
</dbReference>
<sequence>EEYLPGDNVTEESGELIALNVGSVSEDHRDLRVSVHTAKKKLVPRPEDIVYGQIIKGDRGRFTVAIGAFKPRHSKEIYPTKLESTLKIESRRDEVSSPVRVGDYIRGKLFLSRYGMDLSISGPNLGVLLAKCQRCRQELVLENGTLKCKNCDLTEHRKIAEDYGKIDLHGKEF</sequence>
<protein>
    <submittedName>
        <fullName evidence="1">Exosome complex RNA-binding protein Csl4</fullName>
    </submittedName>
</protein>
<reference evidence="1" key="2">
    <citation type="journal article" date="2014" name="ISME J.">
        <title>Microbial stratification in low pH oxic and suboxic macroscopic growths along an acid mine drainage.</title>
        <authorList>
            <person name="Mendez-Garcia C."/>
            <person name="Mesa V."/>
            <person name="Sprenger R.R."/>
            <person name="Richter M."/>
            <person name="Diez M.S."/>
            <person name="Solano J."/>
            <person name="Bargiela R."/>
            <person name="Golyshina O.V."/>
            <person name="Manteca A."/>
            <person name="Ramos J.L."/>
            <person name="Gallego J.R."/>
            <person name="Llorente I."/>
            <person name="Martins Dos Santos V.A."/>
            <person name="Jensen O.N."/>
            <person name="Pelaez A.I."/>
            <person name="Sanchez J."/>
            <person name="Ferrer M."/>
        </authorList>
    </citation>
    <scope>NUCLEOTIDE SEQUENCE</scope>
</reference>
<reference evidence="1" key="1">
    <citation type="submission" date="2013-08" db="EMBL/GenBank/DDBJ databases">
        <authorList>
            <person name="Mendez C."/>
            <person name="Richter M."/>
            <person name="Ferrer M."/>
            <person name="Sanchez J."/>
        </authorList>
    </citation>
    <scope>NUCLEOTIDE SEQUENCE</scope>
</reference>
<organism evidence="1">
    <name type="scientific">mine drainage metagenome</name>
    <dbReference type="NCBI Taxonomy" id="410659"/>
    <lineage>
        <taxon>unclassified sequences</taxon>
        <taxon>metagenomes</taxon>
        <taxon>ecological metagenomes</taxon>
    </lineage>
</organism>
<feature type="non-terminal residue" evidence="1">
    <location>
        <position position="1"/>
    </location>
</feature>
<dbReference type="EMBL" id="AUZY01012930">
    <property type="protein sequence ID" value="EQD27179.1"/>
    <property type="molecule type" value="Genomic_DNA"/>
</dbReference>
<dbReference type="SUPFAM" id="SSF50249">
    <property type="entry name" value="Nucleic acid-binding proteins"/>
    <property type="match status" value="1"/>
</dbReference>
<comment type="caution">
    <text evidence="1">The sequence shown here is derived from an EMBL/GenBank/DDBJ whole genome shotgun (WGS) entry which is preliminary data.</text>
</comment>
<dbReference type="NCBIfam" id="NF034126">
    <property type="entry name" value="PRK09521.1"/>
    <property type="match status" value="1"/>
</dbReference>
<proteinExistence type="predicted"/>
<dbReference type="AlphaFoldDB" id="T0ZED3"/>
<accession>T0ZED3</accession>